<reference evidence="2 3" key="1">
    <citation type="journal article" date="2015" name="Genome Announc.">
        <title>Draft Genome Sequence of Burkholderia sp. Strain PML1(12), an Ectomycorrhizosphere-Inhabiting Bacterium with Effective Mineral-Weathering Ability.</title>
        <authorList>
            <person name="Uroz S."/>
            <person name="Oger P."/>
        </authorList>
    </citation>
    <scope>NUCLEOTIDE SEQUENCE [LARGE SCALE GENOMIC DNA]</scope>
    <source>
        <strain evidence="3">PML1(12)</strain>
    </source>
</reference>
<dbReference type="InterPro" id="IPR025375">
    <property type="entry name" value="DUF4365"/>
</dbReference>
<proteinExistence type="predicted"/>
<dbReference type="Pfam" id="PF14280">
    <property type="entry name" value="DUF4365"/>
    <property type="match status" value="1"/>
</dbReference>
<evidence type="ECO:0000313" key="3">
    <source>
        <dbReference type="Proteomes" id="UP000035963"/>
    </source>
</evidence>
<evidence type="ECO:0000259" key="1">
    <source>
        <dbReference type="Pfam" id="PF14280"/>
    </source>
</evidence>
<dbReference type="PATRIC" id="fig|908627.4.peg.2922"/>
<feature type="domain" description="DUF4365" evidence="1">
    <location>
        <begin position="13"/>
        <end position="168"/>
    </location>
</feature>
<sequence>MATTLSALNRESELSYAYLHAIASHAGVNCKTSNRHDDNAGIDAVLTGWEPFPNGGCLTEVDVKVQLKASVKTPFDDGESLSYFLFGTQQYDDLRRVTHASPQILAVLFLPPKAEDWLTHSQEQLVLRKCAYWVSLRGAPPTNNHAGVTVRIPKNQVFDGAGLMQLMASISRHEIPAYRALAHRVPHGA</sequence>
<dbReference type="EMBL" id="AEJF01000085">
    <property type="protein sequence ID" value="KLU25816.1"/>
    <property type="molecule type" value="Genomic_DNA"/>
</dbReference>
<accession>A0A0J1CZM5</accession>
<gene>
    <name evidence="2" type="ORF">EOS_13120</name>
</gene>
<name>A0A0J1CZM5_9BURK</name>
<dbReference type="Proteomes" id="UP000035963">
    <property type="component" value="Unassembled WGS sequence"/>
</dbReference>
<keyword evidence="3" id="KW-1185">Reference proteome</keyword>
<protein>
    <recommendedName>
        <fullName evidence="1">DUF4365 domain-containing protein</fullName>
    </recommendedName>
</protein>
<evidence type="ECO:0000313" key="2">
    <source>
        <dbReference type="EMBL" id="KLU25816.1"/>
    </source>
</evidence>
<organism evidence="2 3">
    <name type="scientific">Caballeronia mineralivorans PML1(12)</name>
    <dbReference type="NCBI Taxonomy" id="908627"/>
    <lineage>
        <taxon>Bacteria</taxon>
        <taxon>Pseudomonadati</taxon>
        <taxon>Pseudomonadota</taxon>
        <taxon>Betaproteobacteria</taxon>
        <taxon>Burkholderiales</taxon>
        <taxon>Burkholderiaceae</taxon>
        <taxon>Caballeronia</taxon>
    </lineage>
</organism>
<comment type="caution">
    <text evidence="2">The sequence shown here is derived from an EMBL/GenBank/DDBJ whole genome shotgun (WGS) entry which is preliminary data.</text>
</comment>
<dbReference type="AlphaFoldDB" id="A0A0J1CZM5"/>